<name>A0A1Z8JJ84_PICKU</name>
<evidence type="ECO:0000313" key="3">
    <source>
        <dbReference type="EMBL" id="OUT20492.1"/>
    </source>
</evidence>
<keyword evidence="5" id="KW-1185">Reference proteome</keyword>
<reference evidence="3 4" key="1">
    <citation type="submission" date="2017-05" db="EMBL/GenBank/DDBJ databases">
        <title>The Genome Sequence of Candida krusei Ckrusei653.</title>
        <authorList>
            <person name="Cuomo C."/>
            <person name="Forche A."/>
            <person name="Young S."/>
            <person name="Abouelleil A."/>
            <person name="Cao P."/>
            <person name="Chapman S."/>
            <person name="Cusick C."/>
            <person name="Shea T."/>
            <person name="Nusbaum C."/>
            <person name="Birren B."/>
        </authorList>
    </citation>
    <scope>NUCLEOTIDE SEQUENCE [LARGE SCALE GENOMIC DNA]</scope>
    <source>
        <strain evidence="3 4">Ckrusei653</strain>
    </source>
</reference>
<accession>A0A1Z8JJ84</accession>
<proteinExistence type="predicted"/>
<feature type="compositionally biased region" description="Basic and acidic residues" evidence="1">
    <location>
        <begin position="66"/>
        <end position="81"/>
    </location>
</feature>
<evidence type="ECO:0000313" key="4">
    <source>
        <dbReference type="Proteomes" id="UP000195871"/>
    </source>
</evidence>
<organism evidence="3 4">
    <name type="scientific">Pichia kudriavzevii</name>
    <name type="common">Yeast</name>
    <name type="synonym">Issatchenkia orientalis</name>
    <dbReference type="NCBI Taxonomy" id="4909"/>
    <lineage>
        <taxon>Eukaryota</taxon>
        <taxon>Fungi</taxon>
        <taxon>Dikarya</taxon>
        <taxon>Ascomycota</taxon>
        <taxon>Saccharomycotina</taxon>
        <taxon>Pichiomycetes</taxon>
        <taxon>Pichiales</taxon>
        <taxon>Pichiaceae</taxon>
        <taxon>Pichia</taxon>
    </lineage>
</organism>
<dbReference type="VEuPathDB" id="FungiDB:C5L36_0A07760"/>
<dbReference type="Proteomes" id="UP000249293">
    <property type="component" value="Chromosome 1"/>
</dbReference>
<sequence>MDEHKESVPLSNVGDLSDRPAGSQENPESSFAEVLQPPITEPTTEIAETSSHVNSALNENMVGNREVNHKEEAPTEKRDSNTDIMDVDEPHNDNLSTTDRMSKELQSSSSSSSVYKTDEEKENERLAQLDAIQEEIKKMKITQLELVPILLELMQQVNNGEMLVKDVNNACGRIRVRLNRLREQRLQVQAKLKNVETTYGYFHGEDFQNRIQRNISTKENCLLSLIERIQNRNLL</sequence>
<gene>
    <name evidence="2" type="ORF">C5L36_0A07760</name>
    <name evidence="3" type="ORF">CAS74_004149</name>
</gene>
<dbReference type="Proteomes" id="UP000195871">
    <property type="component" value="Unassembled WGS sequence"/>
</dbReference>
<dbReference type="EMBL" id="CP028773">
    <property type="protein sequence ID" value="AWU74176.1"/>
    <property type="molecule type" value="Genomic_DNA"/>
</dbReference>
<feature type="region of interest" description="Disordered" evidence="1">
    <location>
        <begin position="1"/>
        <end position="123"/>
    </location>
</feature>
<evidence type="ECO:0000313" key="5">
    <source>
        <dbReference type="Proteomes" id="UP000249293"/>
    </source>
</evidence>
<reference evidence="2 5" key="2">
    <citation type="submission" date="2018-06" db="EMBL/GenBank/DDBJ databases">
        <title>Population genomics shows no distinction between pathogenic Candida krusei and environmental Pichia kudriavzevii: One species, four names.</title>
        <authorList>
            <person name="Douglass A.P."/>
            <person name="Offei B."/>
            <person name="Braun-Galleani S."/>
            <person name="Coughlan A.Y."/>
            <person name="Martos A."/>
            <person name="Ortiz-Merino R.A."/>
            <person name="Byrne K.P."/>
            <person name="Wolfe K.H."/>
        </authorList>
    </citation>
    <scope>NUCLEOTIDE SEQUENCE [LARGE SCALE GENOMIC DNA]</scope>
    <source>
        <strain evidence="2 5">CBS573</strain>
    </source>
</reference>
<dbReference type="OrthoDB" id="3991607at2759"/>
<dbReference type="EMBL" id="NHMM01000007">
    <property type="protein sequence ID" value="OUT20492.1"/>
    <property type="molecule type" value="Genomic_DNA"/>
</dbReference>
<dbReference type="GeneID" id="40381886"/>
<evidence type="ECO:0000313" key="2">
    <source>
        <dbReference type="EMBL" id="AWU74176.1"/>
    </source>
</evidence>
<dbReference type="AlphaFoldDB" id="A0A1Z8JJ84"/>
<evidence type="ECO:0000256" key="1">
    <source>
        <dbReference type="SAM" id="MobiDB-lite"/>
    </source>
</evidence>
<protein>
    <submittedName>
        <fullName evidence="3">Uncharacterized protein</fullName>
    </submittedName>
</protein>
<feature type="compositionally biased region" description="Low complexity" evidence="1">
    <location>
        <begin position="37"/>
        <end position="49"/>
    </location>
</feature>
<dbReference type="RefSeq" id="XP_029319653.1">
    <property type="nucleotide sequence ID" value="XM_029463793.1"/>
</dbReference>
<dbReference type="KEGG" id="pkz:C5L36_0A07760"/>